<dbReference type="Pfam" id="PF00015">
    <property type="entry name" value="MCPsignal"/>
    <property type="match status" value="1"/>
</dbReference>
<keyword evidence="3" id="KW-0145">Chemotaxis</keyword>
<evidence type="ECO:0000259" key="12">
    <source>
        <dbReference type="PROSITE" id="PS50885"/>
    </source>
</evidence>
<evidence type="ECO:0000259" key="11">
    <source>
        <dbReference type="PROSITE" id="PS50111"/>
    </source>
</evidence>
<dbReference type="InterPro" id="IPR029151">
    <property type="entry name" value="Sensor-like_sf"/>
</dbReference>
<dbReference type="Gene3D" id="1.10.8.500">
    <property type="entry name" value="HAMP domain in histidine kinase"/>
    <property type="match status" value="1"/>
</dbReference>
<keyword evidence="14" id="KW-1185">Reference proteome</keyword>
<feature type="transmembrane region" description="Helical" evidence="10">
    <location>
        <begin position="291"/>
        <end position="313"/>
    </location>
</feature>
<evidence type="ECO:0000256" key="2">
    <source>
        <dbReference type="ARBA" id="ARBA00022475"/>
    </source>
</evidence>
<keyword evidence="2" id="KW-1003">Cell membrane</keyword>
<dbReference type="SUPFAM" id="SSF103190">
    <property type="entry name" value="Sensory domain-like"/>
    <property type="match status" value="1"/>
</dbReference>
<reference evidence="13 14" key="1">
    <citation type="submission" date="2014-07" db="EMBL/GenBank/DDBJ databases">
        <title>Draft genome of Clostridium sulfidigenes 113A isolated from sediments associated with methane hydrate from Krishna Godavari basin.</title>
        <authorList>
            <person name="Honkalas V.S."/>
            <person name="Dabir A.P."/>
            <person name="Arora P."/>
            <person name="Dhakephalkar P.K."/>
        </authorList>
    </citation>
    <scope>NUCLEOTIDE SEQUENCE [LARGE SCALE GENOMIC DNA]</scope>
    <source>
        <strain evidence="13 14">113A</strain>
    </source>
</reference>
<evidence type="ECO:0000256" key="6">
    <source>
        <dbReference type="ARBA" id="ARBA00023136"/>
    </source>
</evidence>
<dbReference type="CDD" id="cd12912">
    <property type="entry name" value="PDC2_MCP_like"/>
    <property type="match status" value="1"/>
</dbReference>
<dbReference type="Pfam" id="PF00672">
    <property type="entry name" value="HAMP"/>
    <property type="match status" value="1"/>
</dbReference>
<dbReference type="InterPro" id="IPR004089">
    <property type="entry name" value="MCPsignal_dom"/>
</dbReference>
<proteinExistence type="inferred from homology"/>
<protein>
    <submittedName>
        <fullName evidence="13">Chemotaxis protein</fullName>
    </submittedName>
</protein>
<evidence type="ECO:0000256" key="3">
    <source>
        <dbReference type="ARBA" id="ARBA00022500"/>
    </source>
</evidence>
<evidence type="ECO:0000313" key="13">
    <source>
        <dbReference type="EMBL" id="KEZ85221.1"/>
    </source>
</evidence>
<comment type="caution">
    <text evidence="13">The sequence shown here is derived from an EMBL/GenBank/DDBJ whole genome shotgun (WGS) entry which is preliminary data.</text>
</comment>
<gene>
    <name evidence="13" type="ORF">IO99_15955</name>
</gene>
<keyword evidence="7 9" id="KW-0807">Transducer</keyword>
<evidence type="ECO:0000313" key="14">
    <source>
        <dbReference type="Proteomes" id="UP000028542"/>
    </source>
</evidence>
<dbReference type="RefSeq" id="WP_035134955.1">
    <property type="nucleotide sequence ID" value="NZ_JPMD01000039.1"/>
</dbReference>
<dbReference type="PROSITE" id="PS50885">
    <property type="entry name" value="HAMP"/>
    <property type="match status" value="1"/>
</dbReference>
<keyword evidence="6 10" id="KW-0472">Membrane</keyword>
<dbReference type="PROSITE" id="PS50111">
    <property type="entry name" value="CHEMOTAXIS_TRANSDUC_2"/>
    <property type="match status" value="1"/>
</dbReference>
<evidence type="ECO:0000256" key="1">
    <source>
        <dbReference type="ARBA" id="ARBA00004651"/>
    </source>
</evidence>
<comment type="similarity">
    <text evidence="8">Belongs to the methyl-accepting chemotaxis (MCP) protein family.</text>
</comment>
<dbReference type="GO" id="GO:0005886">
    <property type="term" value="C:plasma membrane"/>
    <property type="evidence" value="ECO:0007669"/>
    <property type="project" value="UniProtKB-SubCell"/>
</dbReference>
<dbReference type="GO" id="GO:0007165">
    <property type="term" value="P:signal transduction"/>
    <property type="evidence" value="ECO:0007669"/>
    <property type="project" value="UniProtKB-KW"/>
</dbReference>
<dbReference type="InterPro" id="IPR003660">
    <property type="entry name" value="HAMP_dom"/>
</dbReference>
<dbReference type="CDD" id="cd06225">
    <property type="entry name" value="HAMP"/>
    <property type="match status" value="1"/>
</dbReference>
<dbReference type="GO" id="GO:0006935">
    <property type="term" value="P:chemotaxis"/>
    <property type="evidence" value="ECO:0007669"/>
    <property type="project" value="UniProtKB-KW"/>
</dbReference>
<feature type="domain" description="HAMP" evidence="12">
    <location>
        <begin position="315"/>
        <end position="367"/>
    </location>
</feature>
<evidence type="ECO:0000256" key="8">
    <source>
        <dbReference type="ARBA" id="ARBA00029447"/>
    </source>
</evidence>
<dbReference type="Proteomes" id="UP000028542">
    <property type="component" value="Unassembled WGS sequence"/>
</dbReference>
<accession>A0A084J8D7</accession>
<keyword evidence="5 10" id="KW-1133">Transmembrane helix</keyword>
<evidence type="ECO:0000256" key="10">
    <source>
        <dbReference type="SAM" id="Phobius"/>
    </source>
</evidence>
<dbReference type="AlphaFoldDB" id="A0A084J8D7"/>
<evidence type="ECO:0000256" key="9">
    <source>
        <dbReference type="PROSITE-ProRule" id="PRU00284"/>
    </source>
</evidence>
<dbReference type="Pfam" id="PF02743">
    <property type="entry name" value="dCache_1"/>
    <property type="match status" value="1"/>
</dbReference>
<dbReference type="SUPFAM" id="SSF58104">
    <property type="entry name" value="Methyl-accepting chemotaxis protein (MCP) signaling domain"/>
    <property type="match status" value="1"/>
</dbReference>
<evidence type="ECO:0000256" key="7">
    <source>
        <dbReference type="ARBA" id="ARBA00023224"/>
    </source>
</evidence>
<evidence type="ECO:0000256" key="5">
    <source>
        <dbReference type="ARBA" id="ARBA00022989"/>
    </source>
</evidence>
<dbReference type="SMART" id="SM00304">
    <property type="entry name" value="HAMP"/>
    <property type="match status" value="1"/>
</dbReference>
<dbReference type="PANTHER" id="PTHR32089">
    <property type="entry name" value="METHYL-ACCEPTING CHEMOTAXIS PROTEIN MCPB"/>
    <property type="match status" value="1"/>
</dbReference>
<organism evidence="13 14">
    <name type="scientific">Clostridium sulfidigenes</name>
    <dbReference type="NCBI Taxonomy" id="318464"/>
    <lineage>
        <taxon>Bacteria</taxon>
        <taxon>Bacillati</taxon>
        <taxon>Bacillota</taxon>
        <taxon>Clostridia</taxon>
        <taxon>Eubacteriales</taxon>
        <taxon>Clostridiaceae</taxon>
        <taxon>Clostridium</taxon>
    </lineage>
</organism>
<dbReference type="eggNOG" id="COG0840">
    <property type="taxonomic scope" value="Bacteria"/>
</dbReference>
<feature type="domain" description="Methyl-accepting transducer" evidence="11">
    <location>
        <begin position="386"/>
        <end position="643"/>
    </location>
</feature>
<evidence type="ECO:0000256" key="4">
    <source>
        <dbReference type="ARBA" id="ARBA00022692"/>
    </source>
</evidence>
<dbReference type="STRING" id="318464.IO99_15955"/>
<dbReference type="CDD" id="cd18773">
    <property type="entry name" value="PDC1_HK_sensor"/>
    <property type="match status" value="1"/>
</dbReference>
<name>A0A084J8D7_9CLOT</name>
<dbReference type="EMBL" id="JPMD01000039">
    <property type="protein sequence ID" value="KEZ85221.1"/>
    <property type="molecule type" value="Genomic_DNA"/>
</dbReference>
<dbReference type="Gene3D" id="3.30.450.20">
    <property type="entry name" value="PAS domain"/>
    <property type="match status" value="2"/>
</dbReference>
<comment type="subcellular location">
    <subcellularLocation>
        <location evidence="1">Cell membrane</location>
        <topology evidence="1">Multi-pass membrane protein</topology>
    </subcellularLocation>
</comment>
<dbReference type="SMART" id="SM00283">
    <property type="entry name" value="MA"/>
    <property type="match status" value="1"/>
</dbReference>
<dbReference type="PANTHER" id="PTHR32089:SF114">
    <property type="entry name" value="METHYL-ACCEPTING CHEMOTAXIS PROTEIN MCPB"/>
    <property type="match status" value="1"/>
</dbReference>
<sequence length="673" mass="73805">MKHKKLNKLKKFKLQSIRVKLIVILLLICLVPVSGMGITIYSQSKSILSDKLETTSRQTILEVNRGIDNYFIGMSKSIELLSNNINIVEAEDKEEYFKFAKLLMTDVKNSDEDILNVFMGTEKGKFHIYPEANTDANYDYKSRPWYKLAMENKGQIVITSPYKSATTGENVVTVAKTIEKNSNVVGVVGVNVSLKNLSDGLSEIKVGNEGYMYVSDSNGNLVAHPNKEIIGTDEAAKLSVWSDISSNKEGFTEYDFNGEKKFAVYTTSQLTGWKIVASLDEKELLKDTQNILNIIILTSGVIAIIAIAVSLIFSNSISKNINRLLTAFNKVKDGDLRVNVNIKSRDEFKDLGENFNGMIENISSLIKSVNKSSNIVLETSSNLSAIAEETSASISEVARAIEDVSGGAIEQANSAQDGATAMIELSENLKLLNEATEAMGAVYENANHLSNRGLTMVDTLIEKSNDTRVSTNKVSELVIDMDESTGKINSVSDTISQITEQTNLLSLNASIEAARAGEAGRGFAVVAEEIRKLAEQSKDSTMEIKKIVDDIKTKTNIAVVAIKDTEKIVEEQDGVVDEAKAVFNDIMAGVQDLISKVTEISEYIVVINKKKDNVVTQIENISSISQETAASSEEVTASTEEVTGISEELTGHANELQHMSEKLKEIINTFKFE</sequence>
<dbReference type="Gene3D" id="1.10.287.950">
    <property type="entry name" value="Methyl-accepting chemotaxis protein"/>
    <property type="match status" value="1"/>
</dbReference>
<keyword evidence="4 10" id="KW-0812">Transmembrane</keyword>
<dbReference type="InterPro" id="IPR033479">
    <property type="entry name" value="dCache_1"/>
</dbReference>
<dbReference type="CDD" id="cd11386">
    <property type="entry name" value="MCP_signal"/>
    <property type="match status" value="1"/>
</dbReference>